<reference evidence="1 2" key="1">
    <citation type="submission" date="2019-08" db="EMBL/GenBank/DDBJ databases">
        <title>Lentzea from Indian Himalayas.</title>
        <authorList>
            <person name="Mandal S."/>
            <person name="Mallick Gupta A."/>
            <person name="Maiti P.K."/>
            <person name="Sarkar J."/>
            <person name="Mandal S."/>
        </authorList>
    </citation>
    <scope>NUCLEOTIDE SEQUENCE [LARGE SCALE GENOMIC DNA]</scope>
    <source>
        <strain evidence="1 2">PSKA42</strain>
    </source>
</reference>
<name>A0ABX1FIE8_9PSEU</name>
<proteinExistence type="predicted"/>
<evidence type="ECO:0000313" key="1">
    <source>
        <dbReference type="EMBL" id="NKE58504.1"/>
    </source>
</evidence>
<gene>
    <name evidence="1" type="ORF">FXN61_17415</name>
</gene>
<evidence type="ECO:0000313" key="2">
    <source>
        <dbReference type="Proteomes" id="UP001515943"/>
    </source>
</evidence>
<sequence>MSDENDQACQRCGETVELSQDDYELFERIHPECFHYAFEHDLNKPGISVDEDCGDPACPSGA</sequence>
<organism evidence="1 2">
    <name type="scientific">Lentzea indica</name>
    <dbReference type="NCBI Taxonomy" id="2604800"/>
    <lineage>
        <taxon>Bacteria</taxon>
        <taxon>Bacillati</taxon>
        <taxon>Actinomycetota</taxon>
        <taxon>Actinomycetes</taxon>
        <taxon>Pseudonocardiales</taxon>
        <taxon>Pseudonocardiaceae</taxon>
        <taxon>Lentzea</taxon>
    </lineage>
</organism>
<dbReference type="Proteomes" id="UP001515943">
    <property type="component" value="Unassembled WGS sequence"/>
</dbReference>
<dbReference type="RefSeq" id="WP_167975169.1">
    <property type="nucleotide sequence ID" value="NZ_VSRL01000056.1"/>
</dbReference>
<protein>
    <submittedName>
        <fullName evidence="1">Uncharacterized protein</fullName>
    </submittedName>
</protein>
<keyword evidence="2" id="KW-1185">Reference proteome</keyword>
<accession>A0ABX1FIE8</accession>
<comment type="caution">
    <text evidence="1">The sequence shown here is derived from an EMBL/GenBank/DDBJ whole genome shotgun (WGS) entry which is preliminary data.</text>
</comment>
<dbReference type="EMBL" id="VSRL01000056">
    <property type="protein sequence ID" value="NKE58504.1"/>
    <property type="molecule type" value="Genomic_DNA"/>
</dbReference>